<dbReference type="AlphaFoldDB" id="A0AA38SW78"/>
<gene>
    <name evidence="2" type="ORF">OSB04_023257</name>
</gene>
<organism evidence="2 3">
    <name type="scientific">Centaurea solstitialis</name>
    <name type="common">yellow star-thistle</name>
    <dbReference type="NCBI Taxonomy" id="347529"/>
    <lineage>
        <taxon>Eukaryota</taxon>
        <taxon>Viridiplantae</taxon>
        <taxon>Streptophyta</taxon>
        <taxon>Embryophyta</taxon>
        <taxon>Tracheophyta</taxon>
        <taxon>Spermatophyta</taxon>
        <taxon>Magnoliopsida</taxon>
        <taxon>eudicotyledons</taxon>
        <taxon>Gunneridae</taxon>
        <taxon>Pentapetalae</taxon>
        <taxon>asterids</taxon>
        <taxon>campanulids</taxon>
        <taxon>Asterales</taxon>
        <taxon>Asteraceae</taxon>
        <taxon>Carduoideae</taxon>
        <taxon>Cardueae</taxon>
        <taxon>Centaureinae</taxon>
        <taxon>Centaurea</taxon>
    </lineage>
</organism>
<name>A0AA38SW78_9ASTR</name>
<keyword evidence="3" id="KW-1185">Reference proteome</keyword>
<comment type="caution">
    <text evidence="2">The sequence shown here is derived from an EMBL/GenBank/DDBJ whole genome shotgun (WGS) entry which is preliminary data.</text>
</comment>
<accession>A0AA38SW78</accession>
<dbReference type="Proteomes" id="UP001172457">
    <property type="component" value="Chromosome 6"/>
</dbReference>
<sequence length="93" mass="9683">MASMVLLFMSFEPNGACRLFNGEFQEAWMKTESLLLPSLPRGTPARSPGNGCNWTGNGGNPCVGSRKIASRHGGVVAAPPPPQPLTTASSAVV</sequence>
<evidence type="ECO:0000313" key="3">
    <source>
        <dbReference type="Proteomes" id="UP001172457"/>
    </source>
</evidence>
<feature type="region of interest" description="Disordered" evidence="1">
    <location>
        <begin position="73"/>
        <end position="93"/>
    </location>
</feature>
<dbReference type="EMBL" id="JARYMX010000006">
    <property type="protein sequence ID" value="KAJ9543550.1"/>
    <property type="molecule type" value="Genomic_DNA"/>
</dbReference>
<protein>
    <submittedName>
        <fullName evidence="2">Uncharacterized protein</fullName>
    </submittedName>
</protein>
<evidence type="ECO:0000256" key="1">
    <source>
        <dbReference type="SAM" id="MobiDB-lite"/>
    </source>
</evidence>
<evidence type="ECO:0000313" key="2">
    <source>
        <dbReference type="EMBL" id="KAJ9543550.1"/>
    </source>
</evidence>
<proteinExistence type="predicted"/>
<reference evidence="2" key="1">
    <citation type="submission" date="2023-03" db="EMBL/GenBank/DDBJ databases">
        <title>Chromosome-scale reference genome and RAD-based genetic map of yellow starthistle (Centaurea solstitialis) reveal putative structural variation and QTLs associated with invader traits.</title>
        <authorList>
            <person name="Reatini B."/>
            <person name="Cang F.A."/>
            <person name="Jiang Q."/>
            <person name="Mckibben M.T.W."/>
            <person name="Barker M.S."/>
            <person name="Rieseberg L.H."/>
            <person name="Dlugosch K.M."/>
        </authorList>
    </citation>
    <scope>NUCLEOTIDE SEQUENCE</scope>
    <source>
        <strain evidence="2">CAN-66</strain>
        <tissue evidence="2">Leaf</tissue>
    </source>
</reference>